<evidence type="ECO:0000256" key="1">
    <source>
        <dbReference type="ARBA" id="ARBA00007100"/>
    </source>
</evidence>
<sequence length="285" mass="32327">MTEPTDHHLESLIRLLDDDDADVVSTITDHIVGLGPDIVQPLRDIVRTTSDVVVRGRIEGIIRQFQQGALDDLHRLMLIHRDSGTDIDLESALYLLNGFGRPGDDRETVSDYLDSLALRVHEHFIATTPANDLTQLLAMNSVLFEEEQFQGAVDRYYDPQNSYLTSTIERRRGIPVTLCVLALLLADRSGLTLYPIALPYHFILYCPDIDVYVDPFHHGTFLSRTDCISFVERSGLTFTDDMLEPVRNLDIVIRMMRNLAFAHSKVNESWESHVLQQVLLDVAPQ</sequence>
<gene>
    <name evidence="3" type="ORF">BGO89_01875</name>
</gene>
<feature type="domain" description="Protein SirB1 N-terminal" evidence="2">
    <location>
        <begin position="108"/>
        <end position="257"/>
    </location>
</feature>
<dbReference type="EMBL" id="MKVH01000002">
    <property type="protein sequence ID" value="OJX61347.1"/>
    <property type="molecule type" value="Genomic_DNA"/>
</dbReference>
<reference evidence="3 4" key="1">
    <citation type="submission" date="2016-09" db="EMBL/GenBank/DDBJ databases">
        <title>Genome-resolved meta-omics ties microbial dynamics to process performance in biotechnology for thiocyanate degradation.</title>
        <authorList>
            <person name="Kantor R.S."/>
            <person name="Huddy R.J."/>
            <person name="Iyer R."/>
            <person name="Thomas B.C."/>
            <person name="Brown C.T."/>
            <person name="Anantharaman K."/>
            <person name="Tringe S."/>
            <person name="Hettich R.L."/>
            <person name="Harrison S.T."/>
            <person name="Banfield J.F."/>
        </authorList>
    </citation>
    <scope>NUCLEOTIDE SEQUENCE [LARGE SCALE GENOMIC DNA]</scope>
    <source>
        <strain evidence="3">59-99</strain>
    </source>
</reference>
<dbReference type="PANTHER" id="PTHR31350">
    <property type="entry name" value="SI:DKEY-261L7.2"/>
    <property type="match status" value="1"/>
</dbReference>
<dbReference type="STRING" id="1895771.BGO89_01875"/>
<dbReference type="AlphaFoldDB" id="A0A1M3L6Z3"/>
<organism evidence="3 4">
    <name type="scientific">Candidatus Kapaibacterium thiocyanatum</name>
    <dbReference type="NCBI Taxonomy" id="1895771"/>
    <lineage>
        <taxon>Bacteria</taxon>
        <taxon>Pseudomonadati</taxon>
        <taxon>Candidatus Kapaibacteriota</taxon>
        <taxon>Candidatus Kapaibacteriia</taxon>
        <taxon>Candidatus Kapaibacteriales</taxon>
        <taxon>Candidatus Kapaibacteriaceae</taxon>
        <taxon>Candidatus Kapaibacterium</taxon>
    </lineage>
</organism>
<proteinExistence type="inferred from homology"/>
<dbReference type="PANTHER" id="PTHR31350:SF21">
    <property type="entry name" value="F-BOX ONLY PROTEIN 21"/>
    <property type="match status" value="1"/>
</dbReference>
<dbReference type="Pfam" id="PF13369">
    <property type="entry name" value="Transglut_core2"/>
    <property type="match status" value="1"/>
</dbReference>
<comment type="caution">
    <text evidence="3">The sequence shown here is derived from an EMBL/GenBank/DDBJ whole genome shotgun (WGS) entry which is preliminary data.</text>
</comment>
<evidence type="ECO:0000259" key="2">
    <source>
        <dbReference type="Pfam" id="PF13369"/>
    </source>
</evidence>
<dbReference type="Proteomes" id="UP000184233">
    <property type="component" value="Unassembled WGS sequence"/>
</dbReference>
<protein>
    <recommendedName>
        <fullName evidence="2">Protein SirB1 N-terminal domain-containing protein</fullName>
    </recommendedName>
</protein>
<comment type="similarity">
    <text evidence="1">Belongs to the UPF0162 family.</text>
</comment>
<evidence type="ECO:0000313" key="3">
    <source>
        <dbReference type="EMBL" id="OJX61347.1"/>
    </source>
</evidence>
<accession>A0A1M3L6Z3</accession>
<name>A0A1M3L6Z3_9BACT</name>
<dbReference type="InterPro" id="IPR032698">
    <property type="entry name" value="SirB1_N"/>
</dbReference>
<evidence type="ECO:0000313" key="4">
    <source>
        <dbReference type="Proteomes" id="UP000184233"/>
    </source>
</evidence>